<organism evidence="1 2">
    <name type="scientific">Vermiconidia calcicola</name>
    <dbReference type="NCBI Taxonomy" id="1690605"/>
    <lineage>
        <taxon>Eukaryota</taxon>
        <taxon>Fungi</taxon>
        <taxon>Dikarya</taxon>
        <taxon>Ascomycota</taxon>
        <taxon>Pezizomycotina</taxon>
        <taxon>Dothideomycetes</taxon>
        <taxon>Dothideomycetidae</taxon>
        <taxon>Mycosphaerellales</taxon>
        <taxon>Extremaceae</taxon>
        <taxon>Vermiconidia</taxon>
    </lineage>
</organism>
<protein>
    <submittedName>
        <fullName evidence="1">Uncharacterized protein</fullName>
    </submittedName>
</protein>
<comment type="caution">
    <text evidence="1">The sequence shown here is derived from an EMBL/GenBank/DDBJ whole genome shotgun (WGS) entry which is preliminary data.</text>
</comment>
<gene>
    <name evidence="1" type="ORF">LTR37_021492</name>
</gene>
<evidence type="ECO:0000313" key="2">
    <source>
        <dbReference type="Proteomes" id="UP001281147"/>
    </source>
</evidence>
<reference evidence="1" key="1">
    <citation type="submission" date="2023-07" db="EMBL/GenBank/DDBJ databases">
        <title>Black Yeasts Isolated from many extreme environments.</title>
        <authorList>
            <person name="Coleine C."/>
            <person name="Stajich J.E."/>
            <person name="Selbmann L."/>
        </authorList>
    </citation>
    <scope>NUCLEOTIDE SEQUENCE</scope>
    <source>
        <strain evidence="1">CCFEE 5714</strain>
    </source>
</reference>
<dbReference type="EMBL" id="JAUTXU010000572">
    <property type="protein sequence ID" value="KAK3678241.1"/>
    <property type="molecule type" value="Genomic_DNA"/>
</dbReference>
<keyword evidence="2" id="KW-1185">Reference proteome</keyword>
<evidence type="ECO:0000313" key="1">
    <source>
        <dbReference type="EMBL" id="KAK3678241.1"/>
    </source>
</evidence>
<proteinExistence type="predicted"/>
<name>A0ACC3M8K6_9PEZI</name>
<dbReference type="Proteomes" id="UP001281147">
    <property type="component" value="Unassembled WGS sequence"/>
</dbReference>
<sequence length="275" mass="29181">MSQDEEPDAVQTSHPIPGITVLTLNRSHRRNAVNTATAKKLYEAVLAFEADPAAKIGILHGNNGTFCAGYDLHTVGDIGNSSTLSSQPPSLDANERTQGPMGPSRLQIKKPFITAVSGYAVAGGMELSLLGDMRVVEETATFGVFCRRWGVPLLDGGTVRLQAIVGLGRAMDLILTGRPVDAKEALSMGLANRVVPEGKALEGALELAKELLKFPYECMRADRSSCYNACYRAGSLQEAMKFEFENGLESLGAEGVAGAGRFSKGAGRSGDFSKL</sequence>
<accession>A0ACC3M8K6</accession>